<dbReference type="CDD" id="cd03886">
    <property type="entry name" value="M20_Acy1"/>
    <property type="match status" value="1"/>
</dbReference>
<feature type="binding site" evidence="2">
    <location>
        <position position="137"/>
    </location>
    <ligand>
        <name>Mn(2+)</name>
        <dbReference type="ChEBI" id="CHEBI:29035"/>
        <label>2</label>
    </ligand>
</feature>
<dbReference type="SUPFAM" id="SSF55031">
    <property type="entry name" value="Bacterial exopeptidase dimerisation domain"/>
    <property type="match status" value="1"/>
</dbReference>
<dbReference type="GO" id="GO:0050118">
    <property type="term" value="F:N-acetyldiaminopimelate deacetylase activity"/>
    <property type="evidence" value="ECO:0007669"/>
    <property type="project" value="UniProtKB-ARBA"/>
</dbReference>
<reference evidence="5" key="1">
    <citation type="submission" date="2010-03" db="EMBL/GenBank/DDBJ databases">
        <title>The genome sequence of Synergistetes sp. SGP1.</title>
        <authorList>
            <consortium name="metaHIT consortium -- http://www.metahit.eu/"/>
            <person name="Pajon A."/>
            <person name="Turner K."/>
            <person name="Parkhill J."/>
            <person name="Wade W."/>
            <person name="Vartoukian S."/>
        </authorList>
    </citation>
    <scope>NUCLEOTIDE SEQUENCE [LARGE SCALE GENOMIC DNA]</scope>
    <source>
        <strain evidence="5">SGP1</strain>
    </source>
</reference>
<dbReference type="Gene3D" id="3.30.70.360">
    <property type="match status" value="1"/>
</dbReference>
<evidence type="ECO:0000259" key="3">
    <source>
        <dbReference type="Pfam" id="PF07687"/>
    </source>
</evidence>
<feature type="binding site" evidence="2">
    <location>
        <position position="101"/>
    </location>
    <ligand>
        <name>Mn(2+)</name>
        <dbReference type="ChEBI" id="CHEBI:29035"/>
        <label>2</label>
    </ligand>
</feature>
<dbReference type="Gene3D" id="3.40.630.10">
    <property type="entry name" value="Zn peptidases"/>
    <property type="match status" value="1"/>
</dbReference>
<feature type="binding site" evidence="2">
    <location>
        <position position="161"/>
    </location>
    <ligand>
        <name>Mn(2+)</name>
        <dbReference type="ChEBI" id="CHEBI:29035"/>
        <label>2</label>
    </ligand>
</feature>
<reference evidence="4 5" key="2">
    <citation type="submission" date="2010-03" db="EMBL/GenBank/DDBJ databases">
        <authorList>
            <person name="Pajon A."/>
        </authorList>
    </citation>
    <scope>NUCLEOTIDE SEQUENCE [LARGE SCALE GENOMIC DNA]</scope>
    <source>
        <strain evidence="4 5">SGP1</strain>
    </source>
</reference>
<dbReference type="PANTHER" id="PTHR11014">
    <property type="entry name" value="PEPTIDASE M20 FAMILY MEMBER"/>
    <property type="match status" value="1"/>
</dbReference>
<dbReference type="GO" id="GO:0004046">
    <property type="term" value="F:aminoacylase activity"/>
    <property type="evidence" value="ECO:0007669"/>
    <property type="project" value="UniProtKB-EC"/>
</dbReference>
<keyword evidence="2" id="KW-0464">Manganese</keyword>
<sequence length="394" mass="41960">MNLWKECEGLQDYIVGIRRALHQIPELGTDLPKTQAAVCAELDKLGISYKKNQGDSGLIGTIQGGKPGKTILLRADIDALPIKEDTGLPFASKHEGRMHACGHDNHAAMLLGALRVLNEHKAELAGNVKFVFQTGEEISRGAKVAIKEGVMDGVDAVFGTHIGSILDPNIPSGTLIVVPGCAMASFDRFVLTVKGTGCHGSTPEKGVDPITIAANIVLSLQEVIAREIAAPKAAVLTIGKIAGGFAYNVIPNEVVIEGTIRAFEDPVRQHLAKRIGEIGKGVAATFRGGCDFEMDWGAPPVVNDDAMAKLAGDTAKKVLGAENVITSMPAPNMAGEDFAYYLEKAPGAFMFLSSSNHEKHTDIPHHNPKFDVDEDVLYRGSAMFVGLVEEFLGC</sequence>
<dbReference type="Pfam" id="PF07687">
    <property type="entry name" value="M20_dimer"/>
    <property type="match status" value="1"/>
</dbReference>
<keyword evidence="2" id="KW-0479">Metal-binding</keyword>
<evidence type="ECO:0000313" key="4">
    <source>
        <dbReference type="EMBL" id="CBL27768.1"/>
    </source>
</evidence>
<dbReference type="InterPro" id="IPR036264">
    <property type="entry name" value="Bact_exopeptidase_dim_dom"/>
</dbReference>
<dbReference type="EC" id="3.5.1.14" evidence="4"/>
<gene>
    <name evidence="4" type="ORF">SY1_02470</name>
</gene>
<dbReference type="SUPFAM" id="SSF53187">
    <property type="entry name" value="Zn-dependent exopeptidases"/>
    <property type="match status" value="1"/>
</dbReference>
<dbReference type="PIRSF" id="PIRSF005962">
    <property type="entry name" value="Pept_M20D_amidohydro"/>
    <property type="match status" value="1"/>
</dbReference>
<evidence type="ECO:0000313" key="5">
    <source>
        <dbReference type="Proteomes" id="UP000008957"/>
    </source>
</evidence>
<dbReference type="RefSeq" id="WP_015555915.1">
    <property type="nucleotide sequence ID" value="NC_021038.1"/>
</dbReference>
<evidence type="ECO:0000256" key="2">
    <source>
        <dbReference type="PIRSR" id="PIRSR005962-1"/>
    </source>
</evidence>
<dbReference type="NCBIfam" id="TIGR01891">
    <property type="entry name" value="amidohydrolases"/>
    <property type="match status" value="1"/>
</dbReference>
<dbReference type="Proteomes" id="UP000008957">
    <property type="component" value="Chromosome"/>
</dbReference>
<evidence type="ECO:0000256" key="1">
    <source>
        <dbReference type="ARBA" id="ARBA00022801"/>
    </source>
</evidence>
<dbReference type="InterPro" id="IPR002933">
    <property type="entry name" value="Peptidase_M20"/>
</dbReference>
<name>A0AB94IVH9_9BACT</name>
<dbReference type="GO" id="GO:0019877">
    <property type="term" value="P:diaminopimelate biosynthetic process"/>
    <property type="evidence" value="ECO:0007669"/>
    <property type="project" value="UniProtKB-ARBA"/>
</dbReference>
<dbReference type="EMBL" id="FP929056">
    <property type="protein sequence ID" value="CBL27768.1"/>
    <property type="molecule type" value="Genomic_DNA"/>
</dbReference>
<comment type="cofactor">
    <cofactor evidence="2">
        <name>Mn(2+)</name>
        <dbReference type="ChEBI" id="CHEBI:29035"/>
    </cofactor>
    <text evidence="2">The Mn(2+) ion enhances activity.</text>
</comment>
<dbReference type="GO" id="GO:0046872">
    <property type="term" value="F:metal ion binding"/>
    <property type="evidence" value="ECO:0007669"/>
    <property type="project" value="UniProtKB-KW"/>
</dbReference>
<keyword evidence="5" id="KW-1185">Reference proteome</keyword>
<feature type="binding site" evidence="2">
    <location>
        <position position="366"/>
    </location>
    <ligand>
        <name>Mn(2+)</name>
        <dbReference type="ChEBI" id="CHEBI:29035"/>
        <label>2</label>
    </ligand>
</feature>
<feature type="domain" description="Peptidase M20 dimerisation" evidence="3">
    <location>
        <begin position="188"/>
        <end position="262"/>
    </location>
</feature>
<dbReference type="PANTHER" id="PTHR11014:SF63">
    <property type="entry name" value="METALLOPEPTIDASE, PUTATIVE (AFU_ORTHOLOGUE AFUA_6G09600)-RELATED"/>
    <property type="match status" value="1"/>
</dbReference>
<dbReference type="AlphaFoldDB" id="A0AB94IVH9"/>
<dbReference type="FunFam" id="3.30.70.360:FF:000001">
    <property type="entry name" value="N-acetyldiaminopimelate deacetylase"/>
    <property type="match status" value="1"/>
</dbReference>
<accession>A0AB94IVH9</accession>
<proteinExistence type="predicted"/>
<keyword evidence="1 4" id="KW-0378">Hydrolase</keyword>
<dbReference type="InterPro" id="IPR017439">
    <property type="entry name" value="Amidohydrolase"/>
</dbReference>
<feature type="binding site" evidence="2">
    <location>
        <position position="103"/>
    </location>
    <ligand>
        <name>Mn(2+)</name>
        <dbReference type="ChEBI" id="CHEBI:29035"/>
        <label>2</label>
    </ligand>
</feature>
<dbReference type="Pfam" id="PF01546">
    <property type="entry name" value="Peptidase_M20"/>
    <property type="match status" value="1"/>
</dbReference>
<protein>
    <submittedName>
        <fullName evidence="4">Amidohydrolase</fullName>
        <ecNumber evidence="4">3.5.1.14</ecNumber>
    </submittedName>
</protein>
<dbReference type="InterPro" id="IPR011650">
    <property type="entry name" value="Peptidase_M20_dimer"/>
</dbReference>
<dbReference type="KEGG" id="sbr:SY1_02470"/>
<organism evidence="4 5">
    <name type="scientific">Fretibacterium fastidiosum</name>
    <dbReference type="NCBI Taxonomy" id="651822"/>
    <lineage>
        <taxon>Bacteria</taxon>
        <taxon>Thermotogati</taxon>
        <taxon>Synergistota</taxon>
        <taxon>Synergistia</taxon>
        <taxon>Synergistales</taxon>
        <taxon>Aminobacteriaceae</taxon>
        <taxon>Fretibacterium</taxon>
    </lineage>
</organism>